<feature type="binding site" evidence="6">
    <location>
        <position position="46"/>
    </location>
    <ligand>
        <name>S-adenosyl-L-methionine</name>
        <dbReference type="ChEBI" id="CHEBI:59789"/>
    </ligand>
</feature>
<dbReference type="InterPro" id="IPR007209">
    <property type="entry name" value="RNaseL-inhib-like_metal-bd_dom"/>
</dbReference>
<reference evidence="11" key="1">
    <citation type="journal article" date="2023" name="Commun. Biol.">
        <title>Genome analysis of Parmales, the sister group of diatoms, reveals the evolutionary specialization of diatoms from phago-mixotrophs to photoautotrophs.</title>
        <authorList>
            <person name="Ban H."/>
            <person name="Sato S."/>
            <person name="Yoshikawa S."/>
            <person name="Yamada K."/>
            <person name="Nakamura Y."/>
            <person name="Ichinomiya M."/>
            <person name="Sato N."/>
            <person name="Blanc-Mathieu R."/>
            <person name="Endo H."/>
            <person name="Kuwata A."/>
            <person name="Ogata H."/>
        </authorList>
    </citation>
    <scope>NUCLEOTIDE SEQUENCE [LARGE SCALE GENOMIC DNA]</scope>
</reference>
<feature type="compositionally biased region" description="Acidic residues" evidence="7">
    <location>
        <begin position="281"/>
        <end position="293"/>
    </location>
</feature>
<comment type="function">
    <text evidence="6">Aminocarboxypropyltransferase that catalyzes the aminocarboxypropyl transfer on pseudouridine in 18S rRNA. It constitutes the last step in biosynthesis of the hypermodified N1-methyl-N3-(3-amino-3-carboxypropyl) pseudouridine (m1acp3-Psi).</text>
</comment>
<dbReference type="AlphaFoldDB" id="A0A9W7GQ31"/>
<evidence type="ECO:0000259" key="8">
    <source>
        <dbReference type="Pfam" id="PF04034"/>
    </source>
</evidence>
<dbReference type="NCBIfam" id="NF002621">
    <property type="entry name" value="PRK02287.1"/>
    <property type="match status" value="1"/>
</dbReference>
<sequence>MGKSGRQKQAARPNGSKFGGGKEEGLVCGIPVRMWDFEQCDPKRCTGQRLARRGLIKAMNLKQPFKGIVLSPNGTKSVSPADGMIMAKDGLSVIDCSWARLDEIPFKQMKSGEHRLLPFLVAVNPVNYGKPSKLSCAEAAAACLCICGRRDAAETVMAEFGWGEEFFKINAELLELYEQCVDSADVVEKQNQWLAKVEKEAEDRKLGNCVVGAGGGGIVFERNGGGWKRELAGGGEGEEGEWERGGGREEEEEEGGEEEEVETLTNTLAEMAHGMPGELPPSDDEYEEYDSEEDGPKMDKFGNYIQDDLDPDDDADADADSEDEMPKMDKFGNFIVD</sequence>
<feature type="binding site" evidence="6">
    <location>
        <position position="117"/>
    </location>
    <ligand>
        <name>S-adenosyl-L-methionine</name>
        <dbReference type="ChEBI" id="CHEBI:59789"/>
    </ligand>
</feature>
<evidence type="ECO:0000256" key="1">
    <source>
        <dbReference type="ARBA" id="ARBA00022490"/>
    </source>
</evidence>
<feature type="compositionally biased region" description="Acidic residues" evidence="7">
    <location>
        <begin position="249"/>
        <end position="262"/>
    </location>
</feature>
<keyword evidence="3 6" id="KW-0698">rRNA processing</keyword>
<evidence type="ECO:0000256" key="5">
    <source>
        <dbReference type="ARBA" id="ARBA00022691"/>
    </source>
</evidence>
<gene>
    <name evidence="10" type="ORF">TrCOL_g6214</name>
</gene>
<evidence type="ECO:0000259" key="9">
    <source>
        <dbReference type="Pfam" id="PF04068"/>
    </source>
</evidence>
<evidence type="ECO:0000256" key="6">
    <source>
        <dbReference type="HAMAP-Rule" id="MF_03146"/>
    </source>
</evidence>
<proteinExistence type="inferred from homology"/>
<protein>
    <recommendedName>
        <fullName evidence="6">18S rRNA aminocarboxypropyltransferase</fullName>
        <ecNumber evidence="6">2.5.1.157</ecNumber>
    </recommendedName>
</protein>
<dbReference type="EC" id="2.5.1.157" evidence="6"/>
<comment type="similarity">
    <text evidence="6">Belongs to the TDD superfamily. TSR3 family.</text>
</comment>
<evidence type="ECO:0000256" key="7">
    <source>
        <dbReference type="SAM" id="MobiDB-lite"/>
    </source>
</evidence>
<comment type="caution">
    <text evidence="10">The sequence shown here is derived from an EMBL/GenBank/DDBJ whole genome shotgun (WGS) entry which is preliminary data.</text>
</comment>
<feature type="region of interest" description="Disordered" evidence="7">
    <location>
        <begin position="228"/>
        <end position="337"/>
    </location>
</feature>
<feature type="compositionally biased region" description="Acidic residues" evidence="7">
    <location>
        <begin position="307"/>
        <end position="323"/>
    </location>
</feature>
<comment type="caution">
    <text evidence="6">Lacks conserved residue(s) required for the propagation of feature annotation.</text>
</comment>
<dbReference type="GO" id="GO:0106388">
    <property type="term" value="F:rRNA small subunit aminocarboxypropyltransferase activity"/>
    <property type="evidence" value="ECO:0007669"/>
    <property type="project" value="UniProtKB-EC"/>
</dbReference>
<evidence type="ECO:0000256" key="2">
    <source>
        <dbReference type="ARBA" id="ARBA00022517"/>
    </source>
</evidence>
<accession>A0A9W7GQ31</accession>
<dbReference type="InterPro" id="IPR007177">
    <property type="entry name" value="Tsr3_C"/>
</dbReference>
<dbReference type="InterPro" id="IPR022968">
    <property type="entry name" value="Tsr3-like"/>
</dbReference>
<dbReference type="Pfam" id="PF04068">
    <property type="entry name" value="Fer4_RLI"/>
    <property type="match status" value="1"/>
</dbReference>
<feature type="binding site" evidence="6">
    <location>
        <position position="94"/>
    </location>
    <ligand>
        <name>S-adenosyl-L-methionine</name>
        <dbReference type="ChEBI" id="CHEBI:59789"/>
    </ligand>
</feature>
<evidence type="ECO:0000256" key="4">
    <source>
        <dbReference type="ARBA" id="ARBA00022679"/>
    </source>
</evidence>
<dbReference type="Pfam" id="PF04034">
    <property type="entry name" value="Ribo_biogen_C"/>
    <property type="match status" value="1"/>
</dbReference>
<dbReference type="OrthoDB" id="10262062at2759"/>
<keyword evidence="5 6" id="KW-0949">S-adenosyl-L-methionine</keyword>
<dbReference type="EMBL" id="BRYA01000452">
    <property type="protein sequence ID" value="GMI48994.1"/>
    <property type="molecule type" value="Genomic_DNA"/>
</dbReference>
<dbReference type="PANTHER" id="PTHR20426:SF0">
    <property type="entry name" value="18S RRNA AMINOCARBOXYPROPYLTRANSFERASE"/>
    <property type="match status" value="1"/>
</dbReference>
<evidence type="ECO:0000256" key="3">
    <source>
        <dbReference type="ARBA" id="ARBA00022552"/>
    </source>
</evidence>
<dbReference type="PANTHER" id="PTHR20426">
    <property type="entry name" value="RIBOSOME BIOGENESIS PROTEIN TSR3 HOMOLOG"/>
    <property type="match status" value="1"/>
</dbReference>
<evidence type="ECO:0000313" key="11">
    <source>
        <dbReference type="Proteomes" id="UP001165065"/>
    </source>
</evidence>
<name>A0A9W7GQ31_9STRA</name>
<organism evidence="10 11">
    <name type="scientific">Triparma columacea</name>
    <dbReference type="NCBI Taxonomy" id="722753"/>
    <lineage>
        <taxon>Eukaryota</taxon>
        <taxon>Sar</taxon>
        <taxon>Stramenopiles</taxon>
        <taxon>Ochrophyta</taxon>
        <taxon>Bolidophyceae</taxon>
        <taxon>Parmales</taxon>
        <taxon>Triparmaceae</taxon>
        <taxon>Triparma</taxon>
    </lineage>
</organism>
<feature type="domain" description="RNase L inhibitor RLI-like possible metal-binding" evidence="9">
    <location>
        <begin position="32"/>
        <end position="63"/>
    </location>
</feature>
<keyword evidence="2 6" id="KW-0690">Ribosome biogenesis</keyword>
<feature type="domain" description="16S/18S rRNA aminocarboxypropyltransferase Tsr3 C-terminal" evidence="8">
    <location>
        <begin position="68"/>
        <end position="194"/>
    </location>
</feature>
<dbReference type="Proteomes" id="UP001165065">
    <property type="component" value="Unassembled WGS sequence"/>
</dbReference>
<evidence type="ECO:0000313" key="10">
    <source>
        <dbReference type="EMBL" id="GMI48994.1"/>
    </source>
</evidence>
<dbReference type="GO" id="GO:1904047">
    <property type="term" value="F:S-adenosyl-L-methionine binding"/>
    <property type="evidence" value="ECO:0007669"/>
    <property type="project" value="UniProtKB-UniRule"/>
</dbReference>
<dbReference type="GO" id="GO:0030490">
    <property type="term" value="P:maturation of SSU-rRNA"/>
    <property type="evidence" value="ECO:0007669"/>
    <property type="project" value="TreeGrafter"/>
</dbReference>
<comment type="catalytic activity">
    <reaction evidence="6">
        <text>an N(1)-methylpseudouridine in rRNA + S-adenosyl-L-methionine = N(1)-methyl-N(3)-[(3S)-3-amino-3-carboxypropyl]pseudouridine in rRNA + S-methyl-5'-thioadenosine + H(+)</text>
        <dbReference type="Rhea" id="RHEA:63296"/>
        <dbReference type="Rhea" id="RHEA-COMP:11634"/>
        <dbReference type="Rhea" id="RHEA-COMP:16310"/>
        <dbReference type="ChEBI" id="CHEBI:15378"/>
        <dbReference type="ChEBI" id="CHEBI:17509"/>
        <dbReference type="ChEBI" id="CHEBI:59789"/>
        <dbReference type="ChEBI" id="CHEBI:74890"/>
        <dbReference type="ChEBI" id="CHEBI:146234"/>
        <dbReference type="EC" id="2.5.1.157"/>
    </reaction>
</comment>
<keyword evidence="4 6" id="KW-0808">Transferase</keyword>
<dbReference type="HAMAP" id="MF_01116">
    <property type="entry name" value="TSR3"/>
    <property type="match status" value="1"/>
</dbReference>
<keyword evidence="11" id="KW-1185">Reference proteome</keyword>
<dbReference type="GO" id="GO:0000455">
    <property type="term" value="P:enzyme-directed rRNA pseudouridine synthesis"/>
    <property type="evidence" value="ECO:0007669"/>
    <property type="project" value="UniProtKB-UniRule"/>
</dbReference>
<keyword evidence="1" id="KW-0963">Cytoplasm</keyword>